<organism evidence="2 3">
    <name type="scientific">Paenibacillus albus</name>
    <dbReference type="NCBI Taxonomy" id="2495582"/>
    <lineage>
        <taxon>Bacteria</taxon>
        <taxon>Bacillati</taxon>
        <taxon>Bacillota</taxon>
        <taxon>Bacilli</taxon>
        <taxon>Bacillales</taxon>
        <taxon>Paenibacillaceae</taxon>
        <taxon>Paenibacillus</taxon>
    </lineage>
</organism>
<keyword evidence="1" id="KW-0472">Membrane</keyword>
<reference evidence="3" key="1">
    <citation type="submission" date="2018-12" db="EMBL/GenBank/DDBJ databases">
        <title>Genome sequence of Peanibacillus sp.</title>
        <authorList>
            <person name="Subramani G."/>
            <person name="Srinivasan S."/>
            <person name="Kim M.K."/>
        </authorList>
    </citation>
    <scope>NUCLEOTIDE SEQUENCE [LARGE SCALE GENOMIC DNA]</scope>
    <source>
        <strain evidence="3">18JY67-1</strain>
    </source>
</reference>
<evidence type="ECO:0000313" key="3">
    <source>
        <dbReference type="Proteomes" id="UP000272528"/>
    </source>
</evidence>
<proteinExistence type="predicted"/>
<keyword evidence="1" id="KW-1133">Transmembrane helix</keyword>
<evidence type="ECO:0000256" key="1">
    <source>
        <dbReference type="SAM" id="Phobius"/>
    </source>
</evidence>
<dbReference type="Proteomes" id="UP000272528">
    <property type="component" value="Chromosome"/>
</dbReference>
<keyword evidence="1" id="KW-0812">Transmembrane</keyword>
<accession>A0A3S9ABP2</accession>
<keyword evidence="3" id="KW-1185">Reference proteome</keyword>
<evidence type="ECO:0000313" key="2">
    <source>
        <dbReference type="EMBL" id="AZN43169.1"/>
    </source>
</evidence>
<gene>
    <name evidence="2" type="ORF">EJC50_28290</name>
</gene>
<protein>
    <submittedName>
        <fullName evidence="2">Uncharacterized protein</fullName>
    </submittedName>
</protein>
<sequence length="110" mass="11960">MSTSRVLRWVSGGIEAFLGIPIIGGLFVISMAWTPLFVMLILHIVTLVFCSKEDKSKRGSILGIITSVVAWIPFVGMIMHIITAIMLMVSAAKDRSEALPPPSPPHPNSF</sequence>
<dbReference type="KEGG" id="palb:EJC50_28290"/>
<name>A0A3S9ABP2_9BACL</name>
<feature type="transmembrane region" description="Helical" evidence="1">
    <location>
        <begin position="61"/>
        <end position="89"/>
    </location>
</feature>
<dbReference type="AlphaFoldDB" id="A0A3S9ABP2"/>
<dbReference type="RefSeq" id="WP_126019476.1">
    <property type="nucleotide sequence ID" value="NZ_CP034437.1"/>
</dbReference>
<dbReference type="OrthoDB" id="1925744at2"/>
<feature type="transmembrane region" description="Helical" evidence="1">
    <location>
        <begin position="20"/>
        <end position="49"/>
    </location>
</feature>
<dbReference type="EMBL" id="CP034437">
    <property type="protein sequence ID" value="AZN43169.1"/>
    <property type="molecule type" value="Genomic_DNA"/>
</dbReference>